<dbReference type="AlphaFoldDB" id="A0A899G0A1"/>
<evidence type="ECO:0000256" key="2">
    <source>
        <dbReference type="ARBA" id="ARBA00022980"/>
    </source>
</evidence>
<dbReference type="HAMAP" id="MF_00514">
    <property type="entry name" value="Ribosomal_bL35"/>
    <property type="match status" value="1"/>
</dbReference>
<dbReference type="GO" id="GO:0003735">
    <property type="term" value="F:structural constituent of ribosome"/>
    <property type="evidence" value="ECO:0007669"/>
    <property type="project" value="InterPro"/>
</dbReference>
<organism evidence="6 7">
    <name type="scientific">Pneumocystis wakefieldiae</name>
    <dbReference type="NCBI Taxonomy" id="38082"/>
    <lineage>
        <taxon>Eukaryota</taxon>
        <taxon>Fungi</taxon>
        <taxon>Dikarya</taxon>
        <taxon>Ascomycota</taxon>
        <taxon>Taphrinomycotina</taxon>
        <taxon>Pneumocystomycetes</taxon>
        <taxon>Pneumocystaceae</taxon>
        <taxon>Pneumocystis</taxon>
    </lineage>
</organism>
<dbReference type="PANTHER" id="PTHR21329">
    <property type="entry name" value="PHOSPHATIDYLINOSITOL N-ACETYLGLUCOSAMINYLTRANSFERASE SUBUNIT Q-RELATED"/>
    <property type="match status" value="1"/>
</dbReference>
<reference evidence="6" key="1">
    <citation type="submission" date="2020-06" db="EMBL/GenBank/DDBJ databases">
        <title>Genomes of multiple members of Pneumocystis genus reveal paths to human pathogen Pneumocystis jirovecii.</title>
        <authorList>
            <person name="Cisse O.H."/>
            <person name="Ma L."/>
            <person name="Dekker J."/>
            <person name="Khil P."/>
            <person name="Jo J."/>
            <person name="Brenchley J."/>
            <person name="Blair R."/>
            <person name="Pahar B."/>
            <person name="Chabe M."/>
            <person name="Van Rompay K.A."/>
            <person name="Keesler R."/>
            <person name="Sukura A."/>
            <person name="Hirsch V."/>
            <person name="Kutty G."/>
            <person name="Liu Y."/>
            <person name="Peng L."/>
            <person name="Chen J."/>
            <person name="Song J."/>
            <person name="Weissenbacher-Lang C."/>
            <person name="Xu J."/>
            <person name="Upham N.S."/>
            <person name="Stajich J.E."/>
            <person name="Cuomo C.A."/>
            <person name="Cushion M.T."/>
            <person name="Kovacs J.A."/>
        </authorList>
    </citation>
    <scope>NUCLEOTIDE SEQUENCE</scope>
    <source>
        <strain evidence="6">2A</strain>
    </source>
</reference>
<evidence type="ECO:0000256" key="3">
    <source>
        <dbReference type="ARBA" id="ARBA00023274"/>
    </source>
</evidence>
<dbReference type="GO" id="GO:0005840">
    <property type="term" value="C:ribosome"/>
    <property type="evidence" value="ECO:0007669"/>
    <property type="project" value="UniProtKB-KW"/>
</dbReference>
<dbReference type="GO" id="GO:0006506">
    <property type="term" value="P:GPI anchor biosynthetic process"/>
    <property type="evidence" value="ECO:0007669"/>
    <property type="project" value="InterPro"/>
</dbReference>
<dbReference type="PANTHER" id="PTHR21329:SF3">
    <property type="entry name" value="PHOSPHATIDYLINOSITOL N-ACETYLGLUCOSAMINYLTRANSFERASE SUBUNIT Q"/>
    <property type="match status" value="1"/>
</dbReference>
<dbReference type="Pfam" id="PF05024">
    <property type="entry name" value="Gpi1"/>
    <property type="match status" value="1"/>
</dbReference>
<dbReference type="InterPro" id="IPR037229">
    <property type="entry name" value="Ribosomal_bL35_sf"/>
</dbReference>
<dbReference type="Proteomes" id="UP000663699">
    <property type="component" value="Chromosome 3"/>
</dbReference>
<feature type="transmembrane region" description="Helical" evidence="5">
    <location>
        <begin position="673"/>
        <end position="698"/>
    </location>
</feature>
<name>A0A899G0A1_9ASCO</name>
<feature type="transmembrane region" description="Helical" evidence="5">
    <location>
        <begin position="122"/>
        <end position="144"/>
    </location>
</feature>
<dbReference type="SUPFAM" id="SSF143034">
    <property type="entry name" value="L35p-like"/>
    <property type="match status" value="1"/>
</dbReference>
<keyword evidence="2 4" id="KW-0689">Ribosomal protein</keyword>
<keyword evidence="7" id="KW-1185">Reference proteome</keyword>
<evidence type="ECO:0000313" key="7">
    <source>
        <dbReference type="Proteomes" id="UP000663699"/>
    </source>
</evidence>
<proteinExistence type="inferred from homology"/>
<dbReference type="Pfam" id="PF01632">
    <property type="entry name" value="Ribosomal_L35p"/>
    <property type="match status" value="1"/>
</dbReference>
<keyword evidence="3 4" id="KW-0687">Ribonucleoprotein</keyword>
<feature type="transmembrane region" description="Helical" evidence="5">
    <location>
        <begin position="565"/>
        <end position="585"/>
    </location>
</feature>
<dbReference type="GO" id="GO:0005783">
    <property type="term" value="C:endoplasmic reticulum"/>
    <property type="evidence" value="ECO:0007669"/>
    <property type="project" value="TreeGrafter"/>
</dbReference>
<evidence type="ECO:0000256" key="1">
    <source>
        <dbReference type="ARBA" id="ARBA00006598"/>
    </source>
</evidence>
<dbReference type="GO" id="GO:0016020">
    <property type="term" value="C:membrane"/>
    <property type="evidence" value="ECO:0007669"/>
    <property type="project" value="InterPro"/>
</dbReference>
<keyword evidence="5" id="KW-0472">Membrane</keyword>
<feature type="transmembrane region" description="Helical" evidence="5">
    <location>
        <begin position="477"/>
        <end position="495"/>
    </location>
</feature>
<dbReference type="PRINTS" id="PR00064">
    <property type="entry name" value="RIBOSOMALL35"/>
</dbReference>
<dbReference type="GO" id="GO:0006412">
    <property type="term" value="P:translation"/>
    <property type="evidence" value="ECO:0007669"/>
    <property type="project" value="InterPro"/>
</dbReference>
<keyword evidence="5" id="KW-1133">Transmembrane helix</keyword>
<dbReference type="OrthoDB" id="70250at2759"/>
<dbReference type="EMBL" id="CP054534">
    <property type="protein sequence ID" value="QSL64778.1"/>
    <property type="molecule type" value="Genomic_DNA"/>
</dbReference>
<accession>A0A899G0A1</accession>
<dbReference type="InterPro" id="IPR021137">
    <property type="entry name" value="Ribosomal_bL35-like"/>
</dbReference>
<dbReference type="GO" id="GO:1990904">
    <property type="term" value="C:ribonucleoprotein complex"/>
    <property type="evidence" value="ECO:0007669"/>
    <property type="project" value="UniProtKB-KW"/>
</dbReference>
<evidence type="ECO:0000256" key="5">
    <source>
        <dbReference type="SAM" id="Phobius"/>
    </source>
</evidence>
<gene>
    <name evidence="6" type="ORF">MERGE_002080</name>
</gene>
<feature type="transmembrane region" description="Helical" evidence="5">
    <location>
        <begin position="386"/>
        <end position="403"/>
    </location>
</feature>
<feature type="transmembrane region" description="Helical" evidence="5">
    <location>
        <begin position="642"/>
        <end position="667"/>
    </location>
</feature>
<evidence type="ECO:0000256" key="4">
    <source>
        <dbReference type="RuleBase" id="RU000568"/>
    </source>
</evidence>
<dbReference type="InterPro" id="IPR007720">
    <property type="entry name" value="PigQ/GPI1"/>
</dbReference>
<comment type="similarity">
    <text evidence="1 4">Belongs to the bacterial ribosomal protein bL35 family.</text>
</comment>
<dbReference type="Gene3D" id="4.10.410.60">
    <property type="match status" value="1"/>
</dbReference>
<dbReference type="InterPro" id="IPR001706">
    <property type="entry name" value="Ribosomal_bL35"/>
</dbReference>
<sequence length="810" mass="95105">MIFLFKCSKFNIHLNNLITPLSKVIPNVHISKIIVNNLKTHSGTKKRWKALPSGKFKRRKAGKSHLNSGKSSTRLNRLGKAAYADKGKSGPQTRHLKPRYSLVNKISYLINELWNSGTFTRIGYVIIALSLCHLLFLIPLNIIAKKEAKRYPYRSSYISAREQFKRRGNIIKYEECGLLIGFQNSQNDLFVITCIKNIEKDILEKYIQQVIQEKMEPFKKIEKLCDKQYPKIIGTLHSTLNNCKCIFDYEKVWIDAILDKNTKFPQFYSEEDFSKTIQYYSLKPIGLELKKEISTENIDFKDNAAKKSELQERLKMHAFHYKSLKNSKLYFSENILRQINNNRELSIVLKNIIKKHFNNNNSNNHNNNGPLSTKIQKNVNYFKKTYLYLFQFLSIIIFWIMLFQKAISEAILYIIEWKLFQNWISLKDISAIAQQIDMRLQQFCYWPIQYQALLNRKKEYPNIITSYPNYIRFYNNIWLIANDIIIGIIFGTYLIENRHKLIQNINYISNVCTIESLHNMVFWLMNWPAGLKLNSELAGFLGNLFLRLLEIWKGWIVLINSYLPILIQMAAIPSFMGFSIFVSFLNDALSLLTLHIYVFYIASALIYNWQLTILISLFHLFRGKKKNILRNRIDSCDYGIDQLVLGTILFTLFTFLFPTILAFYFTFASARMIIIFIKAILDTALTFTNHFPLFAIMLRIKDPFRLPGGIHFELVNFKPLNKSKLSLKPIQTSYIFLRSMPLSLESMFCQYSRLVERLKCHYFSKQVIINLIRGIIVPIIPREKLYTLQYSMLPEKRISIIELIKINSNQ</sequence>
<evidence type="ECO:0000313" key="6">
    <source>
        <dbReference type="EMBL" id="QSL64778.1"/>
    </source>
</evidence>
<protein>
    <recommendedName>
        <fullName evidence="4">50S ribosomal protein L35</fullName>
    </recommendedName>
</protein>
<feature type="transmembrane region" description="Helical" evidence="5">
    <location>
        <begin position="597"/>
        <end position="621"/>
    </location>
</feature>
<keyword evidence="5" id="KW-0812">Transmembrane</keyword>